<dbReference type="EMBL" id="CP116942">
    <property type="protein sequence ID" value="WCO67055.1"/>
    <property type="molecule type" value="Genomic_DNA"/>
</dbReference>
<gene>
    <name evidence="2" type="ORF">PO878_21425</name>
</gene>
<dbReference type="KEGG" id="ima:PO878_21425"/>
<evidence type="ECO:0000313" key="2">
    <source>
        <dbReference type="EMBL" id="WCO67055.1"/>
    </source>
</evidence>
<dbReference type="RefSeq" id="WP_272736577.1">
    <property type="nucleotide sequence ID" value="NZ_CP116942.1"/>
</dbReference>
<evidence type="ECO:0000313" key="3">
    <source>
        <dbReference type="Proteomes" id="UP001216390"/>
    </source>
</evidence>
<dbReference type="AlphaFoldDB" id="A0AAE9Y5E2"/>
<evidence type="ECO:0000256" key="1">
    <source>
        <dbReference type="SAM" id="MobiDB-lite"/>
    </source>
</evidence>
<name>A0AAE9Y5E2_9ACTN</name>
<sequence>MEQAVVDEWHTVTLSKAVISDVRSNVEEEFDKMLRRDRLVVSEQEIGVAGLEAKRTQRLDGIIDKEDFVERQGQMDRELRQARTVIAGASRIHETLRDRVEVNLRLLRRAGGFYELLPDVGRPTLNQVRYHALYLDIDEDEDGDVFVAAPELTGVADAVEAVTEDVQRATGGAKHDELSGNGTHDPQRTREAHRRRSGLRAGSRHAQDVAPRRRRQRWAGTKKIARPRGDRCSNLTNLAERGGFEPPGP</sequence>
<reference evidence="2" key="1">
    <citation type="submission" date="2023-01" db="EMBL/GenBank/DDBJ databases">
        <title>The diversity of Class Acidimicrobiia in South China Sea sediment environments and the proposal of Iamia marina sp. nov., a novel species of the genus Iamia.</title>
        <authorList>
            <person name="He Y."/>
            <person name="Tian X."/>
        </authorList>
    </citation>
    <scope>NUCLEOTIDE SEQUENCE</scope>
    <source>
        <strain evidence="2">DSM 19957</strain>
    </source>
</reference>
<feature type="region of interest" description="Disordered" evidence="1">
    <location>
        <begin position="168"/>
        <end position="249"/>
    </location>
</feature>
<protein>
    <submittedName>
        <fullName evidence="2">Uncharacterized protein</fullName>
    </submittedName>
</protein>
<dbReference type="Proteomes" id="UP001216390">
    <property type="component" value="Chromosome"/>
</dbReference>
<accession>A0AAE9Y5E2</accession>
<organism evidence="2 3">
    <name type="scientific">Iamia majanohamensis</name>
    <dbReference type="NCBI Taxonomy" id="467976"/>
    <lineage>
        <taxon>Bacteria</taxon>
        <taxon>Bacillati</taxon>
        <taxon>Actinomycetota</taxon>
        <taxon>Acidimicrobiia</taxon>
        <taxon>Acidimicrobiales</taxon>
        <taxon>Iamiaceae</taxon>
        <taxon>Iamia</taxon>
    </lineage>
</organism>
<proteinExistence type="predicted"/>
<keyword evidence="3" id="KW-1185">Reference proteome</keyword>